<organism evidence="1 2">
    <name type="scientific">Catharanthus roseus</name>
    <name type="common">Madagascar periwinkle</name>
    <name type="synonym">Vinca rosea</name>
    <dbReference type="NCBI Taxonomy" id="4058"/>
    <lineage>
        <taxon>Eukaryota</taxon>
        <taxon>Viridiplantae</taxon>
        <taxon>Streptophyta</taxon>
        <taxon>Embryophyta</taxon>
        <taxon>Tracheophyta</taxon>
        <taxon>Spermatophyta</taxon>
        <taxon>Magnoliopsida</taxon>
        <taxon>eudicotyledons</taxon>
        <taxon>Gunneridae</taxon>
        <taxon>Pentapetalae</taxon>
        <taxon>asterids</taxon>
        <taxon>lamiids</taxon>
        <taxon>Gentianales</taxon>
        <taxon>Apocynaceae</taxon>
        <taxon>Rauvolfioideae</taxon>
        <taxon>Vinceae</taxon>
        <taxon>Catharanthinae</taxon>
        <taxon>Catharanthus</taxon>
    </lineage>
</organism>
<dbReference type="EMBL" id="CM044702">
    <property type="protein sequence ID" value="KAI5675257.1"/>
    <property type="molecule type" value="Genomic_DNA"/>
</dbReference>
<gene>
    <name evidence="1" type="ORF">M9H77_06207</name>
</gene>
<evidence type="ECO:0000313" key="2">
    <source>
        <dbReference type="Proteomes" id="UP001060085"/>
    </source>
</evidence>
<protein>
    <submittedName>
        <fullName evidence="1">Uncharacterized protein</fullName>
    </submittedName>
</protein>
<proteinExistence type="predicted"/>
<accession>A0ACC0BRN2</accession>
<reference evidence="2" key="1">
    <citation type="journal article" date="2023" name="Nat. Plants">
        <title>Single-cell RNA sequencing provides a high-resolution roadmap for understanding the multicellular compartmentation of specialized metabolism.</title>
        <authorList>
            <person name="Sun S."/>
            <person name="Shen X."/>
            <person name="Li Y."/>
            <person name="Li Y."/>
            <person name="Wang S."/>
            <person name="Li R."/>
            <person name="Zhang H."/>
            <person name="Shen G."/>
            <person name="Guo B."/>
            <person name="Wei J."/>
            <person name="Xu J."/>
            <person name="St-Pierre B."/>
            <person name="Chen S."/>
            <person name="Sun C."/>
        </authorList>
    </citation>
    <scope>NUCLEOTIDE SEQUENCE [LARGE SCALE GENOMIC DNA]</scope>
</reference>
<evidence type="ECO:0000313" key="1">
    <source>
        <dbReference type="EMBL" id="KAI5675257.1"/>
    </source>
</evidence>
<dbReference type="Proteomes" id="UP001060085">
    <property type="component" value="Linkage Group LG02"/>
</dbReference>
<sequence length="119" mass="13262">MESLLGLKRVNINFYPKCPNPELTVGVGRHSDIGILTTLLQDGIGGLQVKVEEDDGIKEEWIEIKPVEGALVINVGDDALQKTYYKGNFTWSEDRALPLFNNSVQPLPRPQIQYPKAAQ</sequence>
<name>A0ACC0BRN2_CATRO</name>
<keyword evidence="2" id="KW-1185">Reference proteome</keyword>
<comment type="caution">
    <text evidence="1">The sequence shown here is derived from an EMBL/GenBank/DDBJ whole genome shotgun (WGS) entry which is preliminary data.</text>
</comment>